<proteinExistence type="predicted"/>
<feature type="compositionally biased region" description="Basic and acidic residues" evidence="1">
    <location>
        <begin position="3518"/>
        <end position="3527"/>
    </location>
</feature>
<feature type="compositionally biased region" description="Polar residues" evidence="1">
    <location>
        <begin position="3252"/>
        <end position="3262"/>
    </location>
</feature>
<feature type="region of interest" description="Disordered" evidence="1">
    <location>
        <begin position="2134"/>
        <end position="2170"/>
    </location>
</feature>
<feature type="region of interest" description="Disordered" evidence="1">
    <location>
        <begin position="2342"/>
        <end position="2483"/>
    </location>
</feature>
<feature type="compositionally biased region" description="Basic and acidic residues" evidence="1">
    <location>
        <begin position="3643"/>
        <end position="3663"/>
    </location>
</feature>
<feature type="compositionally biased region" description="Basic and acidic residues" evidence="1">
    <location>
        <begin position="2048"/>
        <end position="2071"/>
    </location>
</feature>
<feature type="region of interest" description="Disordered" evidence="1">
    <location>
        <begin position="2814"/>
        <end position="2837"/>
    </location>
</feature>
<keyword evidence="3" id="KW-1185">Reference proteome</keyword>
<feature type="region of interest" description="Disordered" evidence="1">
    <location>
        <begin position="1949"/>
        <end position="1968"/>
    </location>
</feature>
<feature type="region of interest" description="Disordered" evidence="1">
    <location>
        <begin position="2696"/>
        <end position="2736"/>
    </location>
</feature>
<feature type="compositionally biased region" description="Polar residues" evidence="1">
    <location>
        <begin position="291"/>
        <end position="304"/>
    </location>
</feature>
<protein>
    <submittedName>
        <fullName evidence="2">Uncharacterized protein</fullName>
    </submittedName>
</protein>
<reference evidence="2" key="1">
    <citation type="submission" date="2019-05" db="EMBL/GenBank/DDBJ databases">
        <title>Annotation for the trematode Fasciolopsis buski.</title>
        <authorList>
            <person name="Choi Y.-J."/>
        </authorList>
    </citation>
    <scope>NUCLEOTIDE SEQUENCE</scope>
    <source>
        <strain evidence="2">HT</strain>
        <tissue evidence="2">Whole worm</tissue>
    </source>
</reference>
<feature type="region of interest" description="Disordered" evidence="1">
    <location>
        <begin position="1476"/>
        <end position="1507"/>
    </location>
</feature>
<feature type="region of interest" description="Disordered" evidence="1">
    <location>
        <begin position="2870"/>
        <end position="2894"/>
    </location>
</feature>
<feature type="region of interest" description="Disordered" evidence="1">
    <location>
        <begin position="513"/>
        <end position="532"/>
    </location>
</feature>
<comment type="caution">
    <text evidence="2">The sequence shown here is derived from an EMBL/GenBank/DDBJ whole genome shotgun (WGS) entry which is preliminary data.</text>
</comment>
<feature type="region of interest" description="Disordered" evidence="1">
    <location>
        <begin position="1407"/>
        <end position="1430"/>
    </location>
</feature>
<feature type="compositionally biased region" description="Basic and acidic residues" evidence="1">
    <location>
        <begin position="3342"/>
        <end position="3358"/>
    </location>
</feature>
<feature type="compositionally biased region" description="Polar residues" evidence="1">
    <location>
        <begin position="2587"/>
        <end position="2601"/>
    </location>
</feature>
<feature type="compositionally biased region" description="Polar residues" evidence="1">
    <location>
        <begin position="2161"/>
        <end position="2170"/>
    </location>
</feature>
<feature type="compositionally biased region" description="Polar residues" evidence="1">
    <location>
        <begin position="4001"/>
        <end position="4020"/>
    </location>
</feature>
<feature type="compositionally biased region" description="Basic and acidic residues" evidence="1">
    <location>
        <begin position="3240"/>
        <end position="3250"/>
    </location>
</feature>
<feature type="region of interest" description="Disordered" evidence="1">
    <location>
        <begin position="2564"/>
        <end position="2601"/>
    </location>
</feature>
<feature type="compositionally biased region" description="Polar residues" evidence="1">
    <location>
        <begin position="514"/>
        <end position="523"/>
    </location>
</feature>
<dbReference type="EMBL" id="LUCM01010903">
    <property type="protein sequence ID" value="KAA0184793.1"/>
    <property type="molecule type" value="Genomic_DNA"/>
</dbReference>
<feature type="compositionally biased region" description="Polar residues" evidence="1">
    <location>
        <begin position="1953"/>
        <end position="1968"/>
    </location>
</feature>
<feature type="compositionally biased region" description="Polar residues" evidence="1">
    <location>
        <begin position="3229"/>
        <end position="3238"/>
    </location>
</feature>
<gene>
    <name evidence="2" type="ORF">FBUS_10809</name>
</gene>
<evidence type="ECO:0000256" key="1">
    <source>
        <dbReference type="SAM" id="MobiDB-lite"/>
    </source>
</evidence>
<feature type="region of interest" description="Disordered" evidence="1">
    <location>
        <begin position="3623"/>
        <end position="3702"/>
    </location>
</feature>
<feature type="region of interest" description="Disordered" evidence="1">
    <location>
        <begin position="2041"/>
        <end position="2071"/>
    </location>
</feature>
<feature type="compositionally biased region" description="Basic and acidic residues" evidence="1">
    <location>
        <begin position="3295"/>
        <end position="3306"/>
    </location>
</feature>
<feature type="compositionally biased region" description="Polar residues" evidence="1">
    <location>
        <begin position="2342"/>
        <end position="2354"/>
    </location>
</feature>
<feature type="region of interest" description="Disordered" evidence="1">
    <location>
        <begin position="415"/>
        <end position="461"/>
    </location>
</feature>
<feature type="compositionally biased region" description="Low complexity" evidence="1">
    <location>
        <begin position="2415"/>
        <end position="2424"/>
    </location>
</feature>
<feature type="compositionally biased region" description="Polar residues" evidence="1">
    <location>
        <begin position="3365"/>
        <end position="3383"/>
    </location>
</feature>
<feature type="region of interest" description="Disordered" evidence="1">
    <location>
        <begin position="3994"/>
        <end position="4020"/>
    </location>
</feature>
<feature type="compositionally biased region" description="Polar residues" evidence="1">
    <location>
        <begin position="425"/>
        <end position="447"/>
    </location>
</feature>
<sequence length="4258" mass="471484">MTHVSTDCHGLEKFTSKQQNTNDLDIDTNEPLIAAENLTRQISRRELRCRSSGRPNATSQDNNNDLICEGFRCLSDLVGLKTGPMKQVAKNENPVCYHWRYTEREGKRRRTFSYPTSSRPFRLFPLPQSTHVKRICPRCEMDRIQASGVNFGDVSLAATSRSNTLMSGLTDWAKVRLIRPSSQTFSFVEEQVNKPGQGLMNKIDPTELQLDSMLDMTDKTKVHGSPFSWIPDISSQMDVSLDFQSDCNEPPRSGLSSAADQSSVYRTVTQDSQQRLPGSETFYFTPRERTQSIPWPSDSQPNQRNDCDLSPKQLRTAWTPSTNSVFSFSGATYHTPTGVIGFPNTGVCKLEMEKYEDALVEEQQNRIIEPSTRPEDRLEGNEGSQFTLLSGEVDKPKSKEYDQCKRTGFNELSSRTSLERDVSGRQRTSSQHTADITAIRQPTNGTSKENRVRLTDDQQSQSQFGGYVYEQKRIVDQLDIDSEFSNRDPDKTITRDNLSVACLAMTVCDEQTESEGSQMQSTPIPHPLKTRQQRTTYVNEQTANLVDESFDNWAQQKPYCTLTASEYLTNSDTVDALQETSIKEDQSGQNSIDIAKDEGLNLPTSDQPFNFNGQNATDGVRTKQDRTRKVEDKERSSSGSSNADRRDGRTGTIETFDSVISQSVTLRLCSPYPGSPNQEVHILQEIELSNIPNNKHGKIRTDTTTKATQLIQRSVSPNQRTSPSTLHEIKTYHRELGPIKAQGFTSNELDGKPKFDNHTQINDEVNFPVVSFDPKATVNSMLDNDSPGDQLNNFEDQVIGNEASSETRVAGEFMTPVTASNQDKTKTLNTWMLDDSQVEDQPEGKHTEYDDPRNSIQSNLAQTQLGENTCIQSPCETPTADSTYRFSGESRMDQSAVILETDEQLKHSETDQLLRSAEILHIPEHDEQSMLRETIKTIENTMTDSPSTPGFGSFQKKNDKFEHRKSDYDLSALFQSEIQSTSEIPIEPKKSPKRSWKLNSISRNLDTTTLTEPQWLYNEQTHARTVTPETVHEVKYQMETDEEAQDIPAARRRSLTITDPHFTVRDHLTDGIHQRQIRDQKIKPTAAASLVRTIGSIPPEIVQEESELYREKLPIHPRLPQSYSASTEILTGGERTDSSIRVTTTPEFISHDFVSEMEEVSKSLSQDRLRSEISYSLTRADQLITTDESISYSETNKPGVQTVITSDESVKGKDEFDPRQLGRDKILNQMEEQFLMQNAELVVLFDTDHVELTAFWTTVPHPEPNTTETVDPEAVQQRRAGRAHTLSAETPFRLLESASRHTVTFRCTPGTSASEVFTRTGMTSALEDIHPRLSDQACNMETPRKDISSTEPRRECQTELRVIDADGLDNRFTPLKLDVRLEQITGPKCYRISDQDRSVVRNEGPVQYKPADGLRLNNKSDDDIKTPKTTLTPVEPMCYFEQVSEHSEGEERSALQNQRPNPDEYLNRWVAITPISNNRKGPEGKTMTYSKARTSRPPYPEPSEPRLETQEIVVTIKSSIELRTQIASTNGRTSVTTNTTVYSRSPTPIKEDSQTIIHQVVNGPGKTNLEPILDPGSTEDIHITEKTTEEETKVEEKRENSDASLRNIASGFVIKRDSIGAIRADDPFSSPTEVHDPSEIQSPEPNFIDDMILPESVTPCELNHDQRNSMNKSGENHGKHGHLAWRESNISELFDGEVDPGYDQGPKVADFNPSTCTRARKLFNTKEPLATSMIPQNKSTLSQRSQTVSDSVEPTISDEVEIQQPKISIDEVNLVKPTLQDDYTKEVRSSFTSEIKPEVRTTAAQDTILFHDEVPVHDMSASEALKIRQHIQGETYSLARTTAPHKIDESQCEPTVTTRRSTTSGRQPLEILDRVCSFQLMDMIPNYKISMESTVSSYYTARSSLTGLNRFGITSTESDVIMPEIECNEGVQKPGVPRLEIAGEKIEERPQSHVATTKQETDELSQTSDRSLVYSTKINNRENKDYVSHIKTKIGGGSSDVAESNGLNFDIPVSELELNETGGFPAESANKMEKMSESEILVGQKKQSKSEQKIDARIAENKKQRDGTEKETEMILQELADKPLETTKGFSQQLDLIISHDTDEIKKTMQSDFVALAGAYYRASLNKEANAIEKDAEQHQPNKPPHVQSGEFKPQSGGSGSIETNRSARGQINNKANDIITATIFDRTEQFLAEREDLEAQDNKDYTFVKKANKASLETHNQFQVVYDGKNLSVMSLRQTNTARLGRSTSVDRRRKQEWSSDMSIGTGYRFGSSVSLPNLTETVGHPDISNQTTQGAYVVMSPRSYTMNIQAGLGHSSAGRPSSPFEWSLGSTAFVPYSNATTSSESALPTSPTGHKLAQLSDTQNPRRPFGVKARHVTETPANHNAGSFRYRKGQSNSNLPSPTGRADRETPQSRSGSRSRISQVQITISQRVRRSRGHSREERKRELLALKSEQTSGLSPTDPRAVSPTEVSSNIERDPEEYTVAREITDQAIHKAIGRFCSSSPTMLSSANTESGRETDSIHDGEVVATVTGDYDMHVSSSVDIRENARSPVTVTMGSAQENSFHVSPSMTPTANGSPVPRTPSPLTSNQPGSPGSLSIQADVHVNSISPVYDSRPFSTGLQTRQEISVLKDSGMGSIWMSNVSEIGGSHEAPCQVTTIFDIRVTARNLQTPSGSGALQHYDPRSQRLALPMGSSPSPLPVEPVESVTPEISTGFNRPTARDSPRVGDSGTYENGIRTVEDQQCQLSSSMDIHTVTRTSLIVSSPALPRGHVAKSPTLSPIITTPDDHQEVDESVLQRTMDTEIQKAPPSMIKTNAGDLSKAGSPSPKPGTRLSMDKSALVESPTSIQVTNPPDVEPVVEFSGLTTEDARQNEDSVEGQLSPSPEPTIDLPDIVSPMSGETMSYENPEEKIQTTPTADVQQTMEEDNPVVVVDTELVLEAEEVEPVLATPEETFANETQPVRIVSYAVLISEDAPLEDESPEGGQQTTSPHFKVHTEVVLETADGKQIPLEASPQTLEVTSGKFVEQEDGTRTYRQAVTTGPIEIGGKQIEIMQTVDVIGQPFGESAVLRKQATESEIMPETTGTPPLMSPYVSDTDAIAQPDADRLGTMNDTKSDTAITATNPTTTGQIQISQPTTDLGQQEIKETPAVTIENIEPLEEEERTQDKEITPIQSPEVTMSEIEKNVTEQKTTVPEPEESARSPDVEADFGAPASQSVSPVLPLTGVTETEANASEQARAETPDDRHGRTTSIRSETSVQIPGESKVPEAQPPPTAAETPAKVSEQVPQIGETDEKLGEKRIETPAEQTIQMTPETDEPVVQTAEAPSGPEVPVSIGEQKMVKQQEVVEKPEIRDDVQEEQIPPTSTVSPEVATIQEQQTPVIKIGEQTRVASPEAADGENPNLSKASSQAEKKTVSPEPDNEVQAESLVGEVSQQERKDSQEQVENIPSMDENVSKKLASTEQIPDTLAGAETIPLTETPREGGRPGTSAEEKEENTVVTKVDMDGEVEQPFQQYEEKQSDQIRDPAQVGEDEVRREEEITVQPPVPQTLSETAMLEDTMAPVDVEPIPTDQPREQIVEASQMETQPSSIRETDYQEQAGESKLASEAIEEKSIAEITEVEKQKMIEPESAEVEELQLPETKDQQLEQKLEEVTEVRPELSEEQAAIAKQTETPFKQSTKLTLPIEIQQPPENMERTEGKSVITEVATEIEINIQPGQPPEVSVRTVTTVIPEQSERKYDLLSPEEPLSQQMLASGGMTDTKAEATALVEGAPSNLMVSDRDGVTEESREVHQLDALEKENGNEEQHQEGIPTGATVETTIQEGNIGMQLSSTLVAEGNVESTADGMLAGLRDVDVRYPTSMEADEGIAQTEAQTLIQEGQTTITTSGIEEENIEQRAEQHLASDKTDEQMQPKITPSSESDINVVGFAIQKIKSTDDLLSIGVSGRELLVNAAKDMVTNDEGELNEDLKQKLEGIVDLNEQINQIPEPDQMAAVSGMQGQQPEEQNQPRPTTSSESDINVVGFAIQKIKSTDDLLSIGVSGRELLVNAAKDMMAKDGGRLSDSLKHRLEEIVDLEEEINQVPQKNDSMGEVVAGQFSINARFGRGTSDCKRSGWKFDAVSEIDIRFSKNADTTSTFTVKADVNPTGEVPTICGTSRELSEPTTSFSERRIVPSRHSRGIRTREDSDSLDRHFNALMYGRARQTIESSERPKAESTHYQAYTARRMHRVEKVVNALDALILETIQYIKQNLPPRE</sequence>
<evidence type="ECO:0000313" key="2">
    <source>
        <dbReference type="EMBL" id="KAA0184793.1"/>
    </source>
</evidence>
<feature type="compositionally biased region" description="Basic and acidic residues" evidence="1">
    <location>
        <begin position="2440"/>
        <end position="2450"/>
    </location>
</feature>
<feature type="compositionally biased region" description="Polar residues" evidence="1">
    <location>
        <begin position="2564"/>
        <end position="2579"/>
    </location>
</feature>
<feature type="region of interest" description="Disordered" evidence="1">
    <location>
        <begin position="243"/>
        <end position="308"/>
    </location>
</feature>
<accession>A0A8E0RLZ3</accession>
<feature type="compositionally biased region" description="Polar residues" evidence="1">
    <location>
        <begin position="254"/>
        <end position="276"/>
    </location>
</feature>
<feature type="compositionally biased region" description="Polar residues" evidence="1">
    <location>
        <begin position="602"/>
        <end position="617"/>
    </location>
</feature>
<name>A0A8E0RLZ3_9TREM</name>
<feature type="region of interest" description="Disordered" evidence="1">
    <location>
        <begin position="3160"/>
        <end position="3501"/>
    </location>
</feature>
<feature type="region of interest" description="Disordered" evidence="1">
    <location>
        <begin position="3517"/>
        <end position="3556"/>
    </location>
</feature>
<dbReference type="Proteomes" id="UP000728185">
    <property type="component" value="Unassembled WGS sequence"/>
</dbReference>
<feature type="region of interest" description="Disordered" evidence="1">
    <location>
        <begin position="368"/>
        <end position="400"/>
    </location>
</feature>
<feature type="region of interest" description="Disordered" evidence="1">
    <location>
        <begin position="598"/>
        <end position="652"/>
    </location>
</feature>
<feature type="region of interest" description="Disordered" evidence="1">
    <location>
        <begin position="2504"/>
        <end position="2523"/>
    </location>
</feature>
<feature type="compositionally biased region" description="Polar residues" evidence="1">
    <location>
        <begin position="3673"/>
        <end position="3684"/>
    </location>
</feature>
<feature type="region of interest" description="Disordered" evidence="1">
    <location>
        <begin position="3583"/>
        <end position="3610"/>
    </location>
</feature>
<organism evidence="2 3">
    <name type="scientific">Fasciolopsis buskii</name>
    <dbReference type="NCBI Taxonomy" id="27845"/>
    <lineage>
        <taxon>Eukaryota</taxon>
        <taxon>Metazoa</taxon>
        <taxon>Spiralia</taxon>
        <taxon>Lophotrochozoa</taxon>
        <taxon>Platyhelminthes</taxon>
        <taxon>Trematoda</taxon>
        <taxon>Digenea</taxon>
        <taxon>Plagiorchiida</taxon>
        <taxon>Echinostomata</taxon>
        <taxon>Echinostomatoidea</taxon>
        <taxon>Fasciolidae</taxon>
        <taxon>Fasciolopsis</taxon>
    </lineage>
</organism>
<feature type="compositionally biased region" description="Basic and acidic residues" evidence="1">
    <location>
        <begin position="620"/>
        <end position="636"/>
    </location>
</feature>
<evidence type="ECO:0000313" key="3">
    <source>
        <dbReference type="Proteomes" id="UP000728185"/>
    </source>
</evidence>
<dbReference type="OrthoDB" id="6279966at2759"/>
<feature type="compositionally biased region" description="Low complexity" evidence="1">
    <location>
        <begin position="2705"/>
        <end position="2715"/>
    </location>
</feature>
<feature type="compositionally biased region" description="Polar residues" evidence="1">
    <location>
        <begin position="2504"/>
        <end position="2516"/>
    </location>
</feature>